<dbReference type="STRING" id="200324.A0A2N5W600"/>
<keyword evidence="3" id="KW-0687">Ribonucleoprotein</keyword>
<evidence type="ECO:0000256" key="2">
    <source>
        <dbReference type="ARBA" id="ARBA00022980"/>
    </source>
</evidence>
<dbReference type="EMBL" id="PGCJ01000009">
    <property type="protein sequence ID" value="PLW57658.1"/>
    <property type="molecule type" value="Genomic_DNA"/>
</dbReference>
<dbReference type="SUPFAM" id="SSF54189">
    <property type="entry name" value="Ribosomal proteins S24e, L23 and L15e"/>
    <property type="match status" value="1"/>
</dbReference>
<dbReference type="Proteomes" id="UP000235388">
    <property type="component" value="Unassembled WGS sequence"/>
</dbReference>
<dbReference type="PANTHER" id="PTHR12059">
    <property type="entry name" value="RIBOSOMAL PROTEIN L23-RELATED"/>
    <property type="match status" value="1"/>
</dbReference>
<evidence type="ECO:0000256" key="1">
    <source>
        <dbReference type="ARBA" id="ARBA00006700"/>
    </source>
</evidence>
<dbReference type="PANTHER" id="PTHR12059:SF5">
    <property type="entry name" value="LARGE RIBOSOMAL SUBUNIT PROTEIN UL23M"/>
    <property type="match status" value="1"/>
</dbReference>
<dbReference type="Gene3D" id="3.30.70.330">
    <property type="match status" value="1"/>
</dbReference>
<dbReference type="OrthoDB" id="275582at2759"/>
<keyword evidence="7" id="KW-1185">Reference proteome</keyword>
<evidence type="ECO:0000256" key="4">
    <source>
        <dbReference type="ARBA" id="ARBA00039977"/>
    </source>
</evidence>
<comment type="caution">
    <text evidence="6">The sequence shown here is derived from an EMBL/GenBank/DDBJ whole genome shotgun (WGS) entry which is preliminary data.</text>
</comment>
<keyword evidence="2" id="KW-0689">Ribosomal protein</keyword>
<protein>
    <recommendedName>
        <fullName evidence="4">Large ribosomal subunit protein uL23m</fullName>
    </recommendedName>
</protein>
<dbReference type="GO" id="GO:0032543">
    <property type="term" value="P:mitochondrial translation"/>
    <property type="evidence" value="ECO:0007669"/>
    <property type="project" value="TreeGrafter"/>
</dbReference>
<comment type="similarity">
    <text evidence="1">Belongs to the universal ribosomal protein uL23 family.</text>
</comment>
<dbReference type="GO" id="GO:0005762">
    <property type="term" value="C:mitochondrial large ribosomal subunit"/>
    <property type="evidence" value="ECO:0007669"/>
    <property type="project" value="TreeGrafter"/>
</dbReference>
<dbReference type="InterPro" id="IPR012678">
    <property type="entry name" value="Ribosomal_uL23/eL15/eS24_sf"/>
</dbReference>
<evidence type="ECO:0000313" key="7">
    <source>
        <dbReference type="Proteomes" id="UP000235388"/>
    </source>
</evidence>
<proteinExistence type="inferred from homology"/>
<accession>A0A2N5W600</accession>
<feature type="region of interest" description="Disordered" evidence="5">
    <location>
        <begin position="34"/>
        <end position="60"/>
    </location>
</feature>
<gene>
    <name evidence="6" type="ORF">PCANC_01181</name>
</gene>
<organism evidence="6 7">
    <name type="scientific">Puccinia coronata f. sp. avenae</name>
    <dbReference type="NCBI Taxonomy" id="200324"/>
    <lineage>
        <taxon>Eukaryota</taxon>
        <taxon>Fungi</taxon>
        <taxon>Dikarya</taxon>
        <taxon>Basidiomycota</taxon>
        <taxon>Pucciniomycotina</taxon>
        <taxon>Pucciniomycetes</taxon>
        <taxon>Pucciniales</taxon>
        <taxon>Pucciniaceae</taxon>
        <taxon>Puccinia</taxon>
    </lineage>
</organism>
<dbReference type="InterPro" id="IPR013025">
    <property type="entry name" value="Ribosomal_uL23-like"/>
</dbReference>
<name>A0A2N5W600_9BASI</name>
<dbReference type="GO" id="GO:0003735">
    <property type="term" value="F:structural constituent of ribosome"/>
    <property type="evidence" value="ECO:0007669"/>
    <property type="project" value="InterPro"/>
</dbReference>
<evidence type="ECO:0000313" key="6">
    <source>
        <dbReference type="EMBL" id="PLW57658.1"/>
    </source>
</evidence>
<sequence length="291" mass="33566">MRQANLRTLKNIYHRSASHSTARTLATTVSVDPVNRVESPSAGEPKPQQPNREIRESYSKLPYRPKRLDYKLISPSQEADDILPRSLEKGRSPIGSSYAKAQSPVYFPNLSIRLVRPSSTDRGDPFTAIFRCDLQLTKPDIFNYLRQIYGLGITSIRTAIYRGRYERQIKSKVRGGVKIGRDKRRTFKKVWVGLDRPFFYPPQPNQKFLNENYNYQDFLNAYNRSRLSQLKNAKLDRNQVMPAGVHDRKGERVNVLRQILDSKKSIQKELREHVKQSLIDSTTAPATTTKE</sequence>
<evidence type="ECO:0000256" key="3">
    <source>
        <dbReference type="ARBA" id="ARBA00023274"/>
    </source>
</evidence>
<evidence type="ECO:0000256" key="5">
    <source>
        <dbReference type="SAM" id="MobiDB-lite"/>
    </source>
</evidence>
<reference evidence="6 7" key="1">
    <citation type="submission" date="2017-11" db="EMBL/GenBank/DDBJ databases">
        <title>De novo assembly and phasing of dikaryotic genomes from two isolates of Puccinia coronata f. sp. avenae, the causal agent of oat crown rust.</title>
        <authorList>
            <person name="Miller M.E."/>
            <person name="Zhang Y."/>
            <person name="Omidvar V."/>
            <person name="Sperschneider J."/>
            <person name="Schwessinger B."/>
            <person name="Raley C."/>
            <person name="Palmer J.M."/>
            <person name="Garnica D."/>
            <person name="Upadhyaya N."/>
            <person name="Rathjen J."/>
            <person name="Taylor J.M."/>
            <person name="Park R.F."/>
            <person name="Dodds P.N."/>
            <person name="Hirsch C.D."/>
            <person name="Kianian S.F."/>
            <person name="Figueroa M."/>
        </authorList>
    </citation>
    <scope>NUCLEOTIDE SEQUENCE [LARGE SCALE GENOMIC DNA]</scope>
    <source>
        <strain evidence="6">12NC29</strain>
    </source>
</reference>
<dbReference type="InterPro" id="IPR012677">
    <property type="entry name" value="Nucleotide-bd_a/b_plait_sf"/>
</dbReference>
<dbReference type="AlphaFoldDB" id="A0A2N5W600"/>